<evidence type="ECO:0000256" key="2">
    <source>
        <dbReference type="ARBA" id="ARBA00022801"/>
    </source>
</evidence>
<evidence type="ECO:0000256" key="3">
    <source>
        <dbReference type="ARBA" id="ARBA00023085"/>
    </source>
</evidence>
<proteinExistence type="inferred from homology"/>
<protein>
    <recommendedName>
        <fullName evidence="5">Pectinesterase catalytic domain-containing protein</fullName>
    </recommendedName>
</protein>
<evidence type="ECO:0000313" key="6">
    <source>
        <dbReference type="EMBL" id="RKN44918.1"/>
    </source>
</evidence>
<dbReference type="SUPFAM" id="SSF51126">
    <property type="entry name" value="Pectin lyase-like"/>
    <property type="match status" value="1"/>
</dbReference>
<feature type="domain" description="Pectinesterase catalytic" evidence="5">
    <location>
        <begin position="197"/>
        <end position="265"/>
    </location>
</feature>
<comment type="caution">
    <text evidence="6">The sequence shown here is derived from an EMBL/GenBank/DDBJ whole genome shotgun (WGS) entry which is preliminary data.</text>
</comment>
<dbReference type="InterPro" id="IPR000070">
    <property type="entry name" value="Pectinesterase_cat"/>
</dbReference>
<evidence type="ECO:0000256" key="4">
    <source>
        <dbReference type="SAM" id="MobiDB-lite"/>
    </source>
</evidence>
<feature type="region of interest" description="Disordered" evidence="4">
    <location>
        <begin position="1"/>
        <end position="25"/>
    </location>
</feature>
<dbReference type="GO" id="GO:0042545">
    <property type="term" value="P:cell wall modification"/>
    <property type="evidence" value="ECO:0007669"/>
    <property type="project" value="InterPro"/>
</dbReference>
<dbReference type="GO" id="GO:0009279">
    <property type="term" value="C:cell outer membrane"/>
    <property type="evidence" value="ECO:0007669"/>
    <property type="project" value="TreeGrafter"/>
</dbReference>
<dbReference type="GO" id="GO:0030599">
    <property type="term" value="F:pectinesterase activity"/>
    <property type="evidence" value="ECO:0007669"/>
    <property type="project" value="InterPro"/>
</dbReference>
<accession>A0A3A9Z9L6</accession>
<dbReference type="EMBL" id="RBAL01000003">
    <property type="protein sequence ID" value="RKN44918.1"/>
    <property type="molecule type" value="Genomic_DNA"/>
</dbReference>
<dbReference type="PANTHER" id="PTHR31321">
    <property type="entry name" value="ACYL-COA THIOESTER HYDROLASE YBHC-RELATED"/>
    <property type="match status" value="1"/>
</dbReference>
<feature type="domain" description="Pectinesterase catalytic" evidence="5">
    <location>
        <begin position="297"/>
        <end position="458"/>
    </location>
</feature>
<dbReference type="InterPro" id="IPR012334">
    <property type="entry name" value="Pectin_lyas_fold"/>
</dbReference>
<dbReference type="PANTHER" id="PTHR31321:SF57">
    <property type="entry name" value="PECTINESTERASE 53-RELATED"/>
    <property type="match status" value="1"/>
</dbReference>
<name>A0A3A9Z9L6_9ACTN</name>
<dbReference type="InterPro" id="IPR011050">
    <property type="entry name" value="Pectin_lyase_fold/virulence"/>
</dbReference>
<dbReference type="AlphaFoldDB" id="A0A3A9Z9L6"/>
<evidence type="ECO:0000256" key="1">
    <source>
        <dbReference type="ARBA" id="ARBA00008891"/>
    </source>
</evidence>
<sequence>MTPACYQRTRGPPRSRSRTPTEGACPMRPFRPLLALAAVAMALVPAVSQTAAADSAEPRSAPVLAPLGVAEAVCADTPLRLTFDRPVELGSAGQLQVHQADDGTLVDIVDLADPGTYQRSIGGALTDYGEVHRWFYEPVVIEGNTASVYLHYVLDPDREYYVTVDEGFFAGQEGITDKETWRFRTRPAPRRGASELSVDQAGGADFCTVQGAVDFVPENNRHRVTIDVAPGTYHEIVYVPQSKPHLTVRGQGADDTVISYANNSVLNGDYAMSDVPARQSYCPRRVLPQPDRFNCWRATFGVDADDFRLTDVTVHNTTPDGGSQAEAFRGNGDRIVLERVRVLSHQDSLRLQGRTFMTDSYVEGDVDFVWGDGGVFVQNSELKSLDIGYVNQVRNDVGEAGHVFVNTRLTRADSVPDGSVLLGRVETARFPGSQLVFIDSAMDAHIAPVGWGISDGDCSDAGQLRFWEYGSTDLAGQPLDVTGRLACSRQLTGAEAARWSNPATLLDGWDPRR</sequence>
<evidence type="ECO:0000313" key="7">
    <source>
        <dbReference type="Proteomes" id="UP000272474"/>
    </source>
</evidence>
<organism evidence="6 7">
    <name type="scientific">Streptomyces hoynatensis</name>
    <dbReference type="NCBI Taxonomy" id="1141874"/>
    <lineage>
        <taxon>Bacteria</taxon>
        <taxon>Bacillati</taxon>
        <taxon>Actinomycetota</taxon>
        <taxon>Actinomycetes</taxon>
        <taxon>Kitasatosporales</taxon>
        <taxon>Streptomycetaceae</taxon>
        <taxon>Streptomyces</taxon>
    </lineage>
</organism>
<gene>
    <name evidence="6" type="ORF">D7294_07365</name>
</gene>
<keyword evidence="2" id="KW-0378">Hydrolase</keyword>
<dbReference type="Pfam" id="PF01095">
    <property type="entry name" value="Pectinesterase"/>
    <property type="match status" value="2"/>
</dbReference>
<dbReference type="Gene3D" id="2.160.20.10">
    <property type="entry name" value="Single-stranded right-handed beta-helix, Pectin lyase-like"/>
    <property type="match status" value="1"/>
</dbReference>
<keyword evidence="3" id="KW-0063">Aspartyl esterase</keyword>
<dbReference type="Proteomes" id="UP000272474">
    <property type="component" value="Unassembled WGS sequence"/>
</dbReference>
<keyword evidence="7" id="KW-1185">Reference proteome</keyword>
<comment type="similarity">
    <text evidence="1">Belongs to the pectinesterase family.</text>
</comment>
<reference evidence="6 7" key="1">
    <citation type="journal article" date="2014" name="Int. J. Syst. Evol. Microbiol.">
        <title>Streptomyces hoynatensis sp. nov., isolated from deep marine sediment.</title>
        <authorList>
            <person name="Veyisoglu A."/>
            <person name="Sahin N."/>
        </authorList>
    </citation>
    <scope>NUCLEOTIDE SEQUENCE [LARGE SCALE GENOMIC DNA]</scope>
    <source>
        <strain evidence="6 7">KCTC 29097</strain>
    </source>
</reference>
<evidence type="ECO:0000259" key="5">
    <source>
        <dbReference type="Pfam" id="PF01095"/>
    </source>
</evidence>